<sequence>MMHIVLIISYIHRWEHHVTLPFTPTNNNFWPVVLSASLQAFYTLYTAILVFITQQLAMSSALIRRLKLTTIHDVSSAWAGLGSALSSVWKQTSIPASLWATAAVTTYLVCISVLHITSSTLLHFQTFNSSMPTNVSTTLGWVDVTGISNPVPITASLPAISQFPGLISAGLSNNTVYDTLQTSSAVGYATVNATTITSNCGLIPNVTYSPFVASALLGDGSFVDIAVYPTWTDQIQVLDVGDTNNSLIPSITLMVSTLLDIEPSVRKEVAVTMFWESSTATTTRTYYPIEVFFIQCPLSTNSTEVVIDMQTNTLQNPMPIPQPSTQWEETHQWINTLWSNHVR</sequence>
<dbReference type="HOGENOM" id="CLU_059785_0_0_1"/>
<name>A0A0D0B384_9AGAM</name>
<feature type="transmembrane region" description="Helical" evidence="1">
    <location>
        <begin position="98"/>
        <end position="122"/>
    </location>
</feature>
<dbReference type="Proteomes" id="UP000054485">
    <property type="component" value="Unassembled WGS sequence"/>
</dbReference>
<proteinExistence type="predicted"/>
<keyword evidence="1" id="KW-1133">Transmembrane helix</keyword>
<evidence type="ECO:0000313" key="3">
    <source>
        <dbReference type="Proteomes" id="UP000054485"/>
    </source>
</evidence>
<protein>
    <submittedName>
        <fullName evidence="2">Uncharacterized protein</fullName>
    </submittedName>
</protein>
<keyword evidence="3" id="KW-1185">Reference proteome</keyword>
<dbReference type="STRING" id="930992.A0A0D0B384"/>
<dbReference type="EMBL" id="KN835286">
    <property type="protein sequence ID" value="KIK40917.1"/>
    <property type="molecule type" value="Genomic_DNA"/>
</dbReference>
<feature type="transmembrane region" description="Helical" evidence="1">
    <location>
        <begin position="29"/>
        <end position="53"/>
    </location>
</feature>
<reference evidence="3" key="2">
    <citation type="submission" date="2015-01" db="EMBL/GenBank/DDBJ databases">
        <title>Evolutionary Origins and Diversification of the Mycorrhizal Mutualists.</title>
        <authorList>
            <consortium name="DOE Joint Genome Institute"/>
            <consortium name="Mycorrhizal Genomics Consortium"/>
            <person name="Kohler A."/>
            <person name="Kuo A."/>
            <person name="Nagy L.G."/>
            <person name="Floudas D."/>
            <person name="Copeland A."/>
            <person name="Barry K.W."/>
            <person name="Cichocki N."/>
            <person name="Veneault-Fourrey C."/>
            <person name="LaButti K."/>
            <person name="Lindquist E.A."/>
            <person name="Lipzen A."/>
            <person name="Lundell T."/>
            <person name="Morin E."/>
            <person name="Murat C."/>
            <person name="Riley R."/>
            <person name="Ohm R."/>
            <person name="Sun H."/>
            <person name="Tunlid A."/>
            <person name="Henrissat B."/>
            <person name="Grigoriev I.V."/>
            <person name="Hibbett D.S."/>
            <person name="Martin F."/>
        </authorList>
    </citation>
    <scope>NUCLEOTIDE SEQUENCE [LARGE SCALE GENOMIC DNA]</scope>
    <source>
        <strain evidence="3">UH-Slu-Lm8-n1</strain>
    </source>
</reference>
<evidence type="ECO:0000256" key="1">
    <source>
        <dbReference type="SAM" id="Phobius"/>
    </source>
</evidence>
<dbReference type="InParanoid" id="A0A0D0B384"/>
<keyword evidence="1" id="KW-0812">Transmembrane</keyword>
<organism evidence="2 3">
    <name type="scientific">Suillus luteus UH-Slu-Lm8-n1</name>
    <dbReference type="NCBI Taxonomy" id="930992"/>
    <lineage>
        <taxon>Eukaryota</taxon>
        <taxon>Fungi</taxon>
        <taxon>Dikarya</taxon>
        <taxon>Basidiomycota</taxon>
        <taxon>Agaricomycotina</taxon>
        <taxon>Agaricomycetes</taxon>
        <taxon>Agaricomycetidae</taxon>
        <taxon>Boletales</taxon>
        <taxon>Suillineae</taxon>
        <taxon>Suillaceae</taxon>
        <taxon>Suillus</taxon>
    </lineage>
</organism>
<accession>A0A0D0B384</accession>
<dbReference type="AlphaFoldDB" id="A0A0D0B384"/>
<keyword evidence="1" id="KW-0472">Membrane</keyword>
<dbReference type="OrthoDB" id="2647100at2759"/>
<evidence type="ECO:0000313" key="2">
    <source>
        <dbReference type="EMBL" id="KIK40917.1"/>
    </source>
</evidence>
<gene>
    <name evidence="2" type="ORF">CY34DRAFT_806710</name>
</gene>
<reference evidence="2 3" key="1">
    <citation type="submission" date="2014-04" db="EMBL/GenBank/DDBJ databases">
        <authorList>
            <consortium name="DOE Joint Genome Institute"/>
            <person name="Kuo A."/>
            <person name="Ruytinx J."/>
            <person name="Rineau F."/>
            <person name="Colpaert J."/>
            <person name="Kohler A."/>
            <person name="Nagy L.G."/>
            <person name="Floudas D."/>
            <person name="Copeland A."/>
            <person name="Barry K.W."/>
            <person name="Cichocki N."/>
            <person name="Veneault-Fourrey C."/>
            <person name="LaButti K."/>
            <person name="Lindquist E.A."/>
            <person name="Lipzen A."/>
            <person name="Lundell T."/>
            <person name="Morin E."/>
            <person name="Murat C."/>
            <person name="Sun H."/>
            <person name="Tunlid A."/>
            <person name="Henrissat B."/>
            <person name="Grigoriev I.V."/>
            <person name="Hibbett D.S."/>
            <person name="Martin F."/>
            <person name="Nordberg H.P."/>
            <person name="Cantor M.N."/>
            <person name="Hua S.X."/>
        </authorList>
    </citation>
    <scope>NUCLEOTIDE SEQUENCE [LARGE SCALE GENOMIC DNA]</scope>
    <source>
        <strain evidence="2 3">UH-Slu-Lm8-n1</strain>
    </source>
</reference>